<dbReference type="SUPFAM" id="SSF55729">
    <property type="entry name" value="Acyl-CoA N-acyltransferases (Nat)"/>
    <property type="match status" value="1"/>
</dbReference>
<dbReference type="Pfam" id="PF13420">
    <property type="entry name" value="Acetyltransf_4"/>
    <property type="match status" value="1"/>
</dbReference>
<dbReference type="Gene3D" id="3.40.630.30">
    <property type="match status" value="1"/>
</dbReference>
<protein>
    <recommendedName>
        <fullName evidence="1">N-acetyltransferase domain-containing protein</fullName>
    </recommendedName>
</protein>
<feature type="domain" description="N-acetyltransferase" evidence="1">
    <location>
        <begin position="16"/>
        <end position="182"/>
    </location>
</feature>
<dbReference type="InterPro" id="IPR000182">
    <property type="entry name" value="GNAT_dom"/>
</dbReference>
<dbReference type="KEGG" id="mod:AS202_14855"/>
<dbReference type="PANTHER" id="PTHR43072">
    <property type="entry name" value="N-ACETYLTRANSFERASE"/>
    <property type="match status" value="1"/>
</dbReference>
<organism evidence="2 3">
    <name type="scientific">Myroides odoratimimus</name>
    <dbReference type="NCBI Taxonomy" id="76832"/>
    <lineage>
        <taxon>Bacteria</taxon>
        <taxon>Pseudomonadati</taxon>
        <taxon>Bacteroidota</taxon>
        <taxon>Flavobacteriia</taxon>
        <taxon>Flavobacteriales</taxon>
        <taxon>Flavobacteriaceae</taxon>
        <taxon>Myroides</taxon>
    </lineage>
</organism>
<reference evidence="2 3" key="1">
    <citation type="journal article" date="2016" name="J. Zhejiang Univ. Sci. B">
        <title>Antibiotic resistance mechanisms of Myroides sp.</title>
        <authorList>
            <person name="Hu S."/>
            <person name="Yuan S."/>
            <person name="Qu H."/>
            <person name="Jiang T."/>
            <person name="Zhou Y."/>
            <person name="Wang M."/>
            <person name="Ming D."/>
        </authorList>
    </citation>
    <scope>NUCLEOTIDE SEQUENCE [LARGE SCALE GENOMIC DNA]</scope>
    <source>
        <strain evidence="2 3">PR63039</strain>
    </source>
</reference>
<dbReference type="InterPro" id="IPR016181">
    <property type="entry name" value="Acyl_CoA_acyltransferase"/>
</dbReference>
<dbReference type="EMBL" id="CP013690">
    <property type="protein sequence ID" value="ALU27360.1"/>
    <property type="molecule type" value="Genomic_DNA"/>
</dbReference>
<evidence type="ECO:0000259" key="1">
    <source>
        <dbReference type="PROSITE" id="PS51186"/>
    </source>
</evidence>
<dbReference type="CDD" id="cd04301">
    <property type="entry name" value="NAT_SF"/>
    <property type="match status" value="1"/>
</dbReference>
<proteinExistence type="predicted"/>
<dbReference type="Proteomes" id="UP000069030">
    <property type="component" value="Chromosome"/>
</dbReference>
<accession>A0AAI8C7E4</accession>
<evidence type="ECO:0000313" key="3">
    <source>
        <dbReference type="Proteomes" id="UP000069030"/>
    </source>
</evidence>
<name>A0AAI8C7E4_9FLAO</name>
<dbReference type="GO" id="GO:0016747">
    <property type="term" value="F:acyltransferase activity, transferring groups other than amino-acyl groups"/>
    <property type="evidence" value="ECO:0007669"/>
    <property type="project" value="InterPro"/>
</dbReference>
<sequence length="182" mass="20610">MLFTPITTSLKNNKQVTIRLASSNDAHALLDLIKQYLDNAEYIPITSNDFNKTIAEIEAWIEKLNSADNSIMLVAEHNGQLIGNLDLTGQHRKTLQHTAVLGMGISLEWRNTGLGTALLNSAVKWAKRNNTLEILTLEVYTENIVGIALYRKQGFKEIGIIPNFIKDNDRYYDNMSMWMALR</sequence>
<dbReference type="AlphaFoldDB" id="A0AAI8C7E4"/>
<dbReference type="PROSITE" id="PS51186">
    <property type="entry name" value="GNAT"/>
    <property type="match status" value="1"/>
</dbReference>
<dbReference type="RefSeq" id="WP_058699600.1">
    <property type="nucleotide sequence ID" value="NZ_CP013690.1"/>
</dbReference>
<evidence type="ECO:0000313" key="2">
    <source>
        <dbReference type="EMBL" id="ALU27360.1"/>
    </source>
</evidence>
<gene>
    <name evidence="2" type="ORF">AS202_14855</name>
</gene>